<evidence type="ECO:0000313" key="1">
    <source>
        <dbReference type="EMBL" id="PSV82725.1"/>
    </source>
</evidence>
<reference evidence="1 2" key="1">
    <citation type="submission" date="2018-01" db="EMBL/GenBank/DDBJ databases">
        <title>Whole genome sequencing of Histamine producing bacteria.</title>
        <authorList>
            <person name="Butler K."/>
        </authorList>
    </citation>
    <scope>NUCLEOTIDE SEQUENCE [LARGE SCALE GENOMIC DNA]</scope>
    <source>
        <strain evidence="1 2">ATCC 25521</strain>
    </source>
</reference>
<evidence type="ECO:0008006" key="3">
    <source>
        <dbReference type="Google" id="ProtNLM"/>
    </source>
</evidence>
<name>A0ABX5GGH9_PHOLE</name>
<sequence length="245" mass="28580">MGNYLKTKNNQREIIHILKELNWSKKKFAGYYCINESERDVEEEYINKFYEKLKKHLKRDTTDPSILDKYIKCLKDSDEYKKNNIKEFIPLTGKFQDHCILVEETSKEYKSIIEVATAYALAVGTAWDFNVIPIKSVVNDDEDRFIVIWTGDIGHSGGSGSWGPAMCEVIKNHWGEYYVDTAEHFFDVGLRKITEIVGCIDHQLIFIGKNYDTNDANNYPSLKYKTYLMKNSNLKWDIVKTELID</sequence>
<dbReference type="RefSeq" id="WP_107229632.1">
    <property type="nucleotide sequence ID" value="NZ_CP131599.1"/>
</dbReference>
<organism evidence="1 2">
    <name type="scientific">Photobacterium leiognathi</name>
    <dbReference type="NCBI Taxonomy" id="553611"/>
    <lineage>
        <taxon>Bacteria</taxon>
        <taxon>Pseudomonadati</taxon>
        <taxon>Pseudomonadota</taxon>
        <taxon>Gammaproteobacteria</taxon>
        <taxon>Vibrionales</taxon>
        <taxon>Vibrionaceae</taxon>
        <taxon>Photobacterium</taxon>
    </lineage>
</organism>
<accession>A0ABX5GGH9</accession>
<proteinExistence type="predicted"/>
<evidence type="ECO:0000313" key="2">
    <source>
        <dbReference type="Proteomes" id="UP000241566"/>
    </source>
</evidence>
<comment type="caution">
    <text evidence="1">The sequence shown here is derived from an EMBL/GenBank/DDBJ whole genome shotgun (WGS) entry which is preliminary data.</text>
</comment>
<dbReference type="EMBL" id="PYOI01000011">
    <property type="protein sequence ID" value="PSV82725.1"/>
    <property type="molecule type" value="Genomic_DNA"/>
</dbReference>
<dbReference type="Proteomes" id="UP000241566">
    <property type="component" value="Unassembled WGS sequence"/>
</dbReference>
<protein>
    <recommendedName>
        <fullName evidence="3">DUF4263 domain-containing protein</fullName>
    </recommendedName>
</protein>
<keyword evidence="2" id="KW-1185">Reference proteome</keyword>
<gene>
    <name evidence="1" type="ORF">CTM94_09440</name>
</gene>